<evidence type="ECO:0000256" key="12">
    <source>
        <dbReference type="ARBA" id="ARBA00022840"/>
    </source>
</evidence>
<dbReference type="EMBL" id="JAGTXO010000048">
    <property type="protein sequence ID" value="KAG8458740.1"/>
    <property type="molecule type" value="Genomic_DNA"/>
</dbReference>
<evidence type="ECO:0000256" key="11">
    <source>
        <dbReference type="ARBA" id="ARBA00022833"/>
    </source>
</evidence>
<dbReference type="Pfam" id="PF12619">
    <property type="entry name" value="MCM2_N"/>
    <property type="match status" value="1"/>
</dbReference>
<dbReference type="SUPFAM" id="SSF52540">
    <property type="entry name" value="P-loop containing nucleoside triphosphate hydrolases"/>
    <property type="match status" value="1"/>
</dbReference>
<dbReference type="InterPro" id="IPR033762">
    <property type="entry name" value="MCM_OB"/>
</dbReference>
<dbReference type="Gene3D" id="2.40.50.140">
    <property type="entry name" value="Nucleic acid-binding proteins"/>
    <property type="match status" value="1"/>
</dbReference>
<proteinExistence type="inferred from homology"/>
<dbReference type="PANTHER" id="PTHR11630">
    <property type="entry name" value="DNA REPLICATION LICENSING FACTOR MCM FAMILY MEMBER"/>
    <property type="match status" value="1"/>
</dbReference>
<keyword evidence="8" id="KW-0863">Zinc-finger</keyword>
<feature type="compositionally biased region" description="Acidic residues" evidence="16">
    <location>
        <begin position="167"/>
        <end position="179"/>
    </location>
</feature>
<evidence type="ECO:0000256" key="2">
    <source>
        <dbReference type="ARBA" id="ARBA00008010"/>
    </source>
</evidence>
<feature type="compositionally biased region" description="Gly residues" evidence="16">
    <location>
        <begin position="56"/>
        <end position="70"/>
    </location>
</feature>
<evidence type="ECO:0000256" key="13">
    <source>
        <dbReference type="ARBA" id="ARBA00023125"/>
    </source>
</evidence>
<evidence type="ECO:0000256" key="8">
    <source>
        <dbReference type="ARBA" id="ARBA00022771"/>
    </source>
</evidence>
<dbReference type="Gene3D" id="3.30.1640.10">
    <property type="entry name" value="mini-chromosome maintenance (MCM) complex, chain A, domain 1"/>
    <property type="match status" value="1"/>
</dbReference>
<dbReference type="PROSITE" id="PS50051">
    <property type="entry name" value="MCM_2"/>
    <property type="match status" value="1"/>
</dbReference>
<evidence type="ECO:0000256" key="5">
    <source>
        <dbReference type="ARBA" id="ARBA00022705"/>
    </source>
</evidence>
<accession>A0A8J5XDD4</accession>
<dbReference type="PANTHER" id="PTHR11630:SF44">
    <property type="entry name" value="DNA REPLICATION LICENSING FACTOR MCM2"/>
    <property type="match status" value="1"/>
</dbReference>
<dbReference type="GO" id="GO:0008270">
    <property type="term" value="F:zinc ion binding"/>
    <property type="evidence" value="ECO:0007669"/>
    <property type="project" value="UniProtKB-KW"/>
</dbReference>
<dbReference type="Proteomes" id="UP000751190">
    <property type="component" value="Unassembled WGS sequence"/>
</dbReference>
<dbReference type="GO" id="GO:0005524">
    <property type="term" value="F:ATP binding"/>
    <property type="evidence" value="ECO:0007669"/>
    <property type="project" value="UniProtKB-KW"/>
</dbReference>
<dbReference type="PRINTS" id="PR01658">
    <property type="entry name" value="MCMPROTEIN2"/>
</dbReference>
<dbReference type="Pfam" id="PF14551">
    <property type="entry name" value="MCM_N"/>
    <property type="match status" value="1"/>
</dbReference>
<comment type="caution">
    <text evidence="18">The sequence shown here is derived from an EMBL/GenBank/DDBJ whole genome shotgun (WGS) entry which is preliminary data.</text>
</comment>
<evidence type="ECO:0000256" key="9">
    <source>
        <dbReference type="ARBA" id="ARBA00022801"/>
    </source>
</evidence>
<dbReference type="InterPro" id="IPR031327">
    <property type="entry name" value="MCM"/>
</dbReference>
<keyword evidence="12" id="KW-0067">ATP-binding</keyword>
<dbReference type="InterPro" id="IPR018525">
    <property type="entry name" value="MCM_CS"/>
</dbReference>
<evidence type="ECO:0000256" key="3">
    <source>
        <dbReference type="ARBA" id="ARBA00012551"/>
    </source>
</evidence>
<sequence>MPRASRDEPPSADDEDAAPPQGLSSDIQPSDEPPVDQPSADPPTDGPPSGAPHAGAGAGARAGAGAGARAGAGDEEEEDGEDLVGEGMAADYEPMARLDQYEEDGLDDNEYEDDVDARLAADRALDARDVREVYGKQRGPRALQDSSADDDDAGFQRRRHAQAAEAAEGDGLADDDGADGVDVVEPNLDAFDATKTSLHEWISTPNISAAVRRIFHRFLQTFQVATAPPAAPPAAGAPAPPPAVGPRAHYYVEAVRVMCAHNRESLEVHYTHLSKAVPILAIWLADCPAAMLPLLDEEALRFVRHFFPEYARIGPDVRVRISHVPIHDSIRDLRQIHLGCLVKVSGVVTRRTQVFPQLKLIKYDCQRCGEQLGPFAQRATAEEVRPAVCPACHSKGPFTLNVEQTVYRNYQKLTVQEAPGTVPAGRLPRHKDIILLGDLIDIARPGEEVEVTGVYTNNLDSVQRSGFPVFATVIEANHVHKRNEEFATHNLTEEDAAQIRRLAADPQVSARIFESIAPSIYGHADIKRALALSLFGGQSKDVHGKHRIRGDINVLMLGDPGTAKSQFLKYVEKTAHRAVYATGQGASAVGLTASVHRDQVTREWTLEGGALVLADRGVCLIDEFDKMNDQDRTSIHEAMEQQSISISKAGIVTSLQARCAVIAAANPINGRYEPTVSFAENVELSEPILSRFDVTAILRDTANPALDVHLAQFVLDSHARSHPARVARDAALAASGAPAAARDAEDERRAAALSPSGRPLIDQLTLRKYIVYARAHCRPVLQDVDCDKLVRFYTQLRKESARSGGIVIAVRHLESLIRLAEASARTQLRSHVRNDDIDLAISVMLRSFISSQKHTVAAGMERKFARYLNLRADIDELLLFVLDRLFNDAVEEQRLTRRAQGLADDMSGFEIEIPCALFEDRAREHNCYELGPFYKAPSFAAHGYTRDEAANAITRVAR</sequence>
<dbReference type="GO" id="GO:0042555">
    <property type="term" value="C:MCM complex"/>
    <property type="evidence" value="ECO:0007669"/>
    <property type="project" value="InterPro"/>
</dbReference>
<feature type="compositionally biased region" description="Acidic residues" evidence="16">
    <location>
        <begin position="101"/>
        <end position="115"/>
    </location>
</feature>
<dbReference type="Pfam" id="PF00493">
    <property type="entry name" value="MCM"/>
    <property type="match status" value="1"/>
</dbReference>
<keyword evidence="15" id="KW-0131">Cell cycle</keyword>
<name>A0A8J5XDD4_DIALT</name>
<gene>
    <name evidence="18" type="ORF">KFE25_012938</name>
</gene>
<dbReference type="InterPro" id="IPR001208">
    <property type="entry name" value="MCM_dom"/>
</dbReference>
<dbReference type="PRINTS" id="PR01657">
    <property type="entry name" value="MCMFAMILY"/>
</dbReference>
<evidence type="ECO:0000313" key="18">
    <source>
        <dbReference type="EMBL" id="KAG8458740.1"/>
    </source>
</evidence>
<keyword evidence="11" id="KW-0862">Zinc</keyword>
<dbReference type="GO" id="GO:0043138">
    <property type="term" value="F:3'-5' DNA helicase activity"/>
    <property type="evidence" value="ECO:0007669"/>
    <property type="project" value="TreeGrafter"/>
</dbReference>
<feature type="region of interest" description="Disordered" evidence="16">
    <location>
        <begin position="131"/>
        <end position="183"/>
    </location>
</feature>
<dbReference type="InterPro" id="IPR008045">
    <property type="entry name" value="MCM2"/>
</dbReference>
<dbReference type="Gene3D" id="3.40.50.300">
    <property type="entry name" value="P-loop containing nucleotide triphosphate hydrolases"/>
    <property type="match status" value="1"/>
</dbReference>
<reference evidence="18" key="1">
    <citation type="submission" date="2021-05" db="EMBL/GenBank/DDBJ databases">
        <title>The genome of the haptophyte Pavlova lutheri (Diacronema luteri, Pavlovales) - a model for lipid biosynthesis in eukaryotic algae.</title>
        <authorList>
            <person name="Hulatt C.J."/>
            <person name="Posewitz M.C."/>
        </authorList>
    </citation>
    <scope>NUCLEOTIDE SEQUENCE</scope>
    <source>
        <strain evidence="18">NIVA-4/92</strain>
    </source>
</reference>
<evidence type="ECO:0000259" key="17">
    <source>
        <dbReference type="PROSITE" id="PS50051"/>
    </source>
</evidence>
<dbReference type="Pfam" id="PF17207">
    <property type="entry name" value="MCM_OB"/>
    <property type="match status" value="1"/>
</dbReference>
<keyword evidence="7" id="KW-0547">Nucleotide-binding</keyword>
<keyword evidence="6" id="KW-0479">Metal-binding</keyword>
<keyword evidence="19" id="KW-1185">Reference proteome</keyword>
<dbReference type="PROSITE" id="PS00847">
    <property type="entry name" value="MCM_1"/>
    <property type="match status" value="1"/>
</dbReference>
<dbReference type="Pfam" id="PF23669">
    <property type="entry name" value="WHD_MCM2"/>
    <property type="match status" value="1"/>
</dbReference>
<dbReference type="GO" id="GO:0005634">
    <property type="term" value="C:nucleus"/>
    <property type="evidence" value="ECO:0007669"/>
    <property type="project" value="UniProtKB-SubCell"/>
</dbReference>
<evidence type="ECO:0000256" key="14">
    <source>
        <dbReference type="ARBA" id="ARBA00023242"/>
    </source>
</evidence>
<dbReference type="FunFam" id="3.40.50.300:FF:000138">
    <property type="entry name" value="DNA helicase"/>
    <property type="match status" value="1"/>
</dbReference>
<evidence type="ECO:0000256" key="6">
    <source>
        <dbReference type="ARBA" id="ARBA00022723"/>
    </source>
</evidence>
<feature type="compositionally biased region" description="Acidic residues" evidence="16">
    <location>
        <begin position="73"/>
        <end position="84"/>
    </location>
</feature>
<dbReference type="InterPro" id="IPR027417">
    <property type="entry name" value="P-loop_NTPase"/>
</dbReference>
<feature type="compositionally biased region" description="Pro residues" evidence="16">
    <location>
        <begin position="31"/>
        <end position="50"/>
    </location>
</feature>
<evidence type="ECO:0000313" key="19">
    <source>
        <dbReference type="Proteomes" id="UP000751190"/>
    </source>
</evidence>
<dbReference type="Pfam" id="PF17855">
    <property type="entry name" value="MCM_lid"/>
    <property type="match status" value="1"/>
</dbReference>
<evidence type="ECO:0000256" key="10">
    <source>
        <dbReference type="ARBA" id="ARBA00022806"/>
    </source>
</evidence>
<keyword evidence="13" id="KW-0238">DNA-binding</keyword>
<evidence type="ECO:0000256" key="7">
    <source>
        <dbReference type="ARBA" id="ARBA00022741"/>
    </source>
</evidence>
<evidence type="ECO:0000256" key="1">
    <source>
        <dbReference type="ARBA" id="ARBA00004123"/>
    </source>
</evidence>
<dbReference type="AlphaFoldDB" id="A0A8J5XDD4"/>
<comment type="subcellular location">
    <subcellularLocation>
        <location evidence="1">Nucleus</location>
    </subcellularLocation>
</comment>
<dbReference type="GO" id="GO:0016787">
    <property type="term" value="F:hydrolase activity"/>
    <property type="evidence" value="ECO:0007669"/>
    <property type="project" value="UniProtKB-KW"/>
</dbReference>
<evidence type="ECO:0000256" key="4">
    <source>
        <dbReference type="ARBA" id="ARBA00018925"/>
    </source>
</evidence>
<dbReference type="GO" id="GO:0000727">
    <property type="term" value="P:double-strand break repair via break-induced replication"/>
    <property type="evidence" value="ECO:0007669"/>
    <property type="project" value="TreeGrafter"/>
</dbReference>
<comment type="similarity">
    <text evidence="2">Belongs to the MCM family.</text>
</comment>
<dbReference type="GO" id="GO:1902975">
    <property type="term" value="P:mitotic DNA replication initiation"/>
    <property type="evidence" value="ECO:0007669"/>
    <property type="project" value="TreeGrafter"/>
</dbReference>
<organism evidence="18 19">
    <name type="scientific">Diacronema lutheri</name>
    <name type="common">Unicellular marine alga</name>
    <name type="synonym">Monochrysis lutheri</name>
    <dbReference type="NCBI Taxonomy" id="2081491"/>
    <lineage>
        <taxon>Eukaryota</taxon>
        <taxon>Haptista</taxon>
        <taxon>Haptophyta</taxon>
        <taxon>Pavlovophyceae</taxon>
        <taxon>Pavlovales</taxon>
        <taxon>Pavlovaceae</taxon>
        <taxon>Diacronema</taxon>
    </lineage>
</organism>
<keyword evidence="14" id="KW-0539">Nucleus</keyword>
<dbReference type="SMART" id="SM00350">
    <property type="entry name" value="MCM"/>
    <property type="match status" value="1"/>
</dbReference>
<dbReference type="InterPro" id="IPR041562">
    <property type="entry name" value="MCM_lid"/>
</dbReference>
<dbReference type="Gene3D" id="2.20.28.10">
    <property type="match status" value="1"/>
</dbReference>
<feature type="region of interest" description="Disordered" evidence="16">
    <location>
        <begin position="1"/>
        <end position="117"/>
    </location>
</feature>
<dbReference type="InterPro" id="IPR059098">
    <property type="entry name" value="WHD_MCM2"/>
</dbReference>
<feature type="domain" description="MCM C-terminal AAA(+) ATPase" evidence="17">
    <location>
        <begin position="508"/>
        <end position="714"/>
    </location>
</feature>
<dbReference type="OMA" id="TYERVTT"/>
<dbReference type="InterPro" id="IPR012340">
    <property type="entry name" value="NA-bd_OB-fold"/>
</dbReference>
<dbReference type="InterPro" id="IPR027925">
    <property type="entry name" value="MCM_N"/>
</dbReference>
<keyword evidence="9" id="KW-0378">Hydrolase</keyword>
<evidence type="ECO:0000256" key="15">
    <source>
        <dbReference type="ARBA" id="ARBA00023306"/>
    </source>
</evidence>
<dbReference type="OrthoDB" id="844at2759"/>
<evidence type="ECO:0000256" key="16">
    <source>
        <dbReference type="SAM" id="MobiDB-lite"/>
    </source>
</evidence>
<keyword evidence="10" id="KW-0347">Helicase</keyword>
<dbReference type="GO" id="GO:0003697">
    <property type="term" value="F:single-stranded DNA binding"/>
    <property type="evidence" value="ECO:0007669"/>
    <property type="project" value="TreeGrafter"/>
</dbReference>
<dbReference type="SUPFAM" id="SSF50249">
    <property type="entry name" value="Nucleic acid-binding proteins"/>
    <property type="match status" value="1"/>
</dbReference>
<keyword evidence="5" id="KW-0235">DNA replication</keyword>
<dbReference type="GO" id="GO:0017116">
    <property type="term" value="F:single-stranded DNA helicase activity"/>
    <property type="evidence" value="ECO:0007669"/>
    <property type="project" value="TreeGrafter"/>
</dbReference>
<dbReference type="EC" id="3.6.4.12" evidence="3"/>
<protein>
    <recommendedName>
        <fullName evidence="4">DNA replication licensing factor MCM2</fullName>
        <ecNumber evidence="3">3.6.4.12</ecNumber>
    </recommendedName>
</protein>